<keyword evidence="1" id="KW-1133">Transmembrane helix</keyword>
<organism evidence="2 3">
    <name type="scientific">Shouchella xiaoxiensis</name>
    <dbReference type="NCBI Taxonomy" id="766895"/>
    <lineage>
        <taxon>Bacteria</taxon>
        <taxon>Bacillati</taxon>
        <taxon>Bacillota</taxon>
        <taxon>Bacilli</taxon>
        <taxon>Bacillales</taxon>
        <taxon>Bacillaceae</taxon>
        <taxon>Shouchella</taxon>
    </lineage>
</organism>
<feature type="transmembrane region" description="Helical" evidence="1">
    <location>
        <begin position="71"/>
        <end position="92"/>
    </location>
</feature>
<dbReference type="Proteomes" id="UP001179280">
    <property type="component" value="Unassembled WGS sequence"/>
</dbReference>
<feature type="transmembrane region" description="Helical" evidence="1">
    <location>
        <begin position="37"/>
        <end position="59"/>
    </location>
</feature>
<proteinExistence type="predicted"/>
<keyword evidence="1" id="KW-0812">Transmembrane</keyword>
<feature type="transmembrane region" description="Helical" evidence="1">
    <location>
        <begin position="7"/>
        <end position="31"/>
    </location>
</feature>
<evidence type="ECO:0000313" key="2">
    <source>
        <dbReference type="EMBL" id="MBM7838507.1"/>
    </source>
</evidence>
<evidence type="ECO:0000256" key="1">
    <source>
        <dbReference type="SAM" id="Phobius"/>
    </source>
</evidence>
<accession>A0ABS2SSN9</accession>
<keyword evidence="1" id="KW-0472">Membrane</keyword>
<dbReference type="EMBL" id="JAFBCV010000004">
    <property type="protein sequence ID" value="MBM7838507.1"/>
    <property type="molecule type" value="Genomic_DNA"/>
</dbReference>
<keyword evidence="3" id="KW-1185">Reference proteome</keyword>
<reference evidence="2" key="1">
    <citation type="submission" date="2021-01" db="EMBL/GenBank/DDBJ databases">
        <title>Genomic Encyclopedia of Type Strains, Phase IV (KMG-IV): sequencing the most valuable type-strain genomes for metagenomic binning, comparative biology and taxonomic classification.</title>
        <authorList>
            <person name="Goeker M."/>
        </authorList>
    </citation>
    <scope>NUCLEOTIDE SEQUENCE</scope>
    <source>
        <strain evidence="2">DSM 21943</strain>
    </source>
</reference>
<evidence type="ECO:0000313" key="3">
    <source>
        <dbReference type="Proteomes" id="UP001179280"/>
    </source>
</evidence>
<gene>
    <name evidence="2" type="ORF">JOC54_001763</name>
</gene>
<name>A0ABS2SSN9_9BACI</name>
<protein>
    <submittedName>
        <fullName evidence="2">Membrane protein</fullName>
    </submittedName>
</protein>
<dbReference type="RefSeq" id="WP_204465694.1">
    <property type="nucleotide sequence ID" value="NZ_JAFBCV010000004.1"/>
</dbReference>
<comment type="caution">
    <text evidence="2">The sequence shown here is derived from an EMBL/GenBank/DDBJ whole genome shotgun (WGS) entry which is preliminary data.</text>
</comment>
<sequence length="93" mass="9982">MIHYGKWSFVLTLIAAVMLTVFTVLLVTGYAATLASWITNALGSIALLVLFASVGFSLTSIAKAETGKWKLAPWILIGVSTLGLVVMLNLVWL</sequence>